<dbReference type="GO" id="GO:0005975">
    <property type="term" value="P:carbohydrate metabolic process"/>
    <property type="evidence" value="ECO:0007669"/>
    <property type="project" value="TreeGrafter"/>
</dbReference>
<dbReference type="PANTHER" id="PTHR10896">
    <property type="entry name" value="GALACTOSYLGALACTOSYLXYLOSYLPROTEIN 3-BETA-GLUCURONOSYLTRANSFERASE BETA-1,3-GLUCURONYLTRANSFERASE"/>
    <property type="match status" value="1"/>
</dbReference>
<dbReference type="OrthoDB" id="675023at2759"/>
<keyword evidence="14" id="KW-1185">Reference proteome</keyword>
<keyword evidence="9" id="KW-0325">Glycoprotein</keyword>
<keyword evidence="12" id="KW-0333">Golgi apparatus</keyword>
<accession>A0A0B1TAY9</accession>
<dbReference type="GO" id="GO:0050650">
    <property type="term" value="P:chondroitin sulfate proteoglycan biosynthetic process"/>
    <property type="evidence" value="ECO:0007669"/>
    <property type="project" value="TreeGrafter"/>
</dbReference>
<evidence type="ECO:0000256" key="4">
    <source>
        <dbReference type="ARBA" id="ARBA00022679"/>
    </source>
</evidence>
<keyword evidence="4 12" id="KW-0808">Transferase</keyword>
<evidence type="ECO:0000256" key="8">
    <source>
        <dbReference type="ARBA" id="ARBA00023136"/>
    </source>
</evidence>
<keyword evidence="11 12" id="KW-0479">Metal-binding</keyword>
<sequence>MLIWLPAPLDAPLVSFSASDSPIFLELVGWSVILGQSPRFMTQHYKPAVDNNVRYNTERLIFRLSQTLSHVRKLHWIVVEDGDRRAPAVNWILRRSGLPFVYLVTLSAEGMPRRGWTHRNLALQYVRENYDENANAVIYFADDDNSYDIRLFNNYIRNVKRIGVWAIRVTHTIRRYNRGIYTKIINDSTYMCKILADTDRRLVCSALRHPRNDHR</sequence>
<name>A0A0B1TAY9_OESDE</name>
<dbReference type="GO" id="GO:0015018">
    <property type="term" value="F:galactosylgalactosylxylosylprotein 3-beta-glucuronosyltransferase activity"/>
    <property type="evidence" value="ECO:0007669"/>
    <property type="project" value="UniProtKB-UniRule"/>
</dbReference>
<comment type="cofactor">
    <cofactor evidence="11 12">
        <name>Mn(2+)</name>
        <dbReference type="ChEBI" id="CHEBI:29035"/>
    </cofactor>
</comment>
<gene>
    <name evidence="13" type="ORF">OESDEN_05361</name>
</gene>
<evidence type="ECO:0000256" key="2">
    <source>
        <dbReference type="ARBA" id="ARBA00007706"/>
    </source>
</evidence>
<comment type="catalytic activity">
    <reaction evidence="10 12">
        <text>3-O-(beta-D-galactosyl-(1-&gt;3)-beta-D-galactosyl-(1-&gt;4)-beta-D-xylosyl)-L-seryl-[protein] + UDP-alpha-D-glucuronate = 3-O-(beta-D-GlcA-(1-&gt;3)-beta-D-Gal-(1-&gt;3)-beta-D-Gal-(1-&gt;4)-beta-D-Xyl)-L-seryl-[protein] + UDP + H(+)</text>
        <dbReference type="Rhea" id="RHEA:24168"/>
        <dbReference type="Rhea" id="RHEA-COMP:12571"/>
        <dbReference type="Rhea" id="RHEA-COMP:12573"/>
        <dbReference type="ChEBI" id="CHEBI:15378"/>
        <dbReference type="ChEBI" id="CHEBI:58052"/>
        <dbReference type="ChEBI" id="CHEBI:58223"/>
        <dbReference type="ChEBI" id="CHEBI:132090"/>
        <dbReference type="ChEBI" id="CHEBI:132093"/>
        <dbReference type="EC" id="2.4.1.135"/>
    </reaction>
</comment>
<feature type="binding site" evidence="11">
    <location>
        <position position="144"/>
    </location>
    <ligand>
        <name>Mn(2+)</name>
        <dbReference type="ChEBI" id="CHEBI:29035"/>
    </ligand>
</feature>
<dbReference type="PANTHER" id="PTHR10896:SF30">
    <property type="entry name" value="GALACTOSYLGALACTOSYLXYLOSYLPROTEIN 3-BETA-GLUCURONOSYLTRANSFERASE"/>
    <property type="match status" value="1"/>
</dbReference>
<dbReference type="SUPFAM" id="SSF53448">
    <property type="entry name" value="Nucleotide-diphospho-sugar transferases"/>
    <property type="match status" value="1"/>
</dbReference>
<evidence type="ECO:0000256" key="11">
    <source>
        <dbReference type="PIRSR" id="PIRSR605027-3"/>
    </source>
</evidence>
<dbReference type="Gene3D" id="3.90.550.10">
    <property type="entry name" value="Spore Coat Polysaccharide Biosynthesis Protein SpsA, Chain A"/>
    <property type="match status" value="1"/>
</dbReference>
<dbReference type="GO" id="GO:0000139">
    <property type="term" value="C:Golgi membrane"/>
    <property type="evidence" value="ECO:0007669"/>
    <property type="project" value="UniProtKB-SubCell"/>
</dbReference>
<protein>
    <recommendedName>
        <fullName evidence="3 12">Galactosylgalactosylxylosylprotein 3-beta-glucuronosyltransferase</fullName>
        <ecNumber evidence="3 12">2.4.1.135</ecNumber>
    </recommendedName>
</protein>
<comment type="similarity">
    <text evidence="2 12">Belongs to the glycosyltransferase 43 family.</text>
</comment>
<reference evidence="13 14" key="1">
    <citation type="submission" date="2014-03" db="EMBL/GenBank/DDBJ databases">
        <title>Draft genome of the hookworm Oesophagostomum dentatum.</title>
        <authorList>
            <person name="Mitreva M."/>
        </authorList>
    </citation>
    <scope>NUCLEOTIDE SEQUENCE [LARGE SCALE GENOMIC DNA]</scope>
    <source>
        <strain evidence="13 14">OD-Hann</strain>
    </source>
</reference>
<proteinExistence type="inferred from homology"/>
<evidence type="ECO:0000256" key="10">
    <source>
        <dbReference type="ARBA" id="ARBA00047979"/>
    </source>
</evidence>
<evidence type="ECO:0000256" key="3">
    <source>
        <dbReference type="ARBA" id="ARBA00012641"/>
    </source>
</evidence>
<evidence type="ECO:0000256" key="12">
    <source>
        <dbReference type="RuleBase" id="RU363127"/>
    </source>
</evidence>
<evidence type="ECO:0000313" key="14">
    <source>
        <dbReference type="Proteomes" id="UP000053660"/>
    </source>
</evidence>
<dbReference type="Pfam" id="PF03360">
    <property type="entry name" value="Glyco_transf_43"/>
    <property type="match status" value="1"/>
</dbReference>
<evidence type="ECO:0000313" key="13">
    <source>
        <dbReference type="EMBL" id="KHJ94708.1"/>
    </source>
</evidence>
<comment type="pathway">
    <text evidence="12">Protein modification; protein glycosylation.</text>
</comment>
<dbReference type="InterPro" id="IPR005027">
    <property type="entry name" value="Glyco_trans_43"/>
</dbReference>
<keyword evidence="7" id="KW-1133">Transmembrane helix</keyword>
<dbReference type="Proteomes" id="UP000053660">
    <property type="component" value="Unassembled WGS sequence"/>
</dbReference>
<evidence type="ECO:0000256" key="1">
    <source>
        <dbReference type="ARBA" id="ARBA00004606"/>
    </source>
</evidence>
<evidence type="ECO:0000256" key="9">
    <source>
        <dbReference type="ARBA" id="ARBA00023180"/>
    </source>
</evidence>
<dbReference type="EC" id="2.4.1.135" evidence="3 12"/>
<keyword evidence="8" id="KW-0472">Membrane</keyword>
<dbReference type="GO" id="GO:0046872">
    <property type="term" value="F:metal ion binding"/>
    <property type="evidence" value="ECO:0007669"/>
    <property type="project" value="UniProtKB-KW"/>
</dbReference>
<evidence type="ECO:0000256" key="5">
    <source>
        <dbReference type="ARBA" id="ARBA00022692"/>
    </source>
</evidence>
<dbReference type="EMBL" id="KN550226">
    <property type="protein sequence ID" value="KHJ94708.1"/>
    <property type="molecule type" value="Genomic_DNA"/>
</dbReference>
<dbReference type="InterPro" id="IPR029044">
    <property type="entry name" value="Nucleotide-diphossugar_trans"/>
</dbReference>
<keyword evidence="6 12" id="KW-0735">Signal-anchor</keyword>
<keyword evidence="11 12" id="KW-0464">Manganese</keyword>
<comment type="subcellular location">
    <subcellularLocation>
        <location evidence="12">Golgi apparatus membrane</location>
        <topology evidence="12">Single-pass type II membrane protein</topology>
    </subcellularLocation>
    <subcellularLocation>
        <location evidence="1">Membrane</location>
        <topology evidence="1">Single-pass type II membrane protein</topology>
    </subcellularLocation>
</comment>
<evidence type="ECO:0000256" key="7">
    <source>
        <dbReference type="ARBA" id="ARBA00022989"/>
    </source>
</evidence>
<dbReference type="UniPathway" id="UPA00378"/>
<organism evidence="13 14">
    <name type="scientific">Oesophagostomum dentatum</name>
    <name type="common">Nodular worm</name>
    <dbReference type="NCBI Taxonomy" id="61180"/>
    <lineage>
        <taxon>Eukaryota</taxon>
        <taxon>Metazoa</taxon>
        <taxon>Ecdysozoa</taxon>
        <taxon>Nematoda</taxon>
        <taxon>Chromadorea</taxon>
        <taxon>Rhabditida</taxon>
        <taxon>Rhabditina</taxon>
        <taxon>Rhabditomorpha</taxon>
        <taxon>Strongyloidea</taxon>
        <taxon>Strongylidae</taxon>
        <taxon>Oesophagostomum</taxon>
    </lineage>
</organism>
<dbReference type="AlphaFoldDB" id="A0A0B1TAY9"/>
<evidence type="ECO:0000256" key="6">
    <source>
        <dbReference type="ARBA" id="ARBA00022968"/>
    </source>
</evidence>
<keyword evidence="5" id="KW-0812">Transmembrane</keyword>